<evidence type="ECO:0000256" key="4">
    <source>
        <dbReference type="ARBA" id="ARBA00023136"/>
    </source>
</evidence>
<evidence type="ECO:0000313" key="6">
    <source>
        <dbReference type="EMBL" id="EFJ21633.1"/>
    </source>
</evidence>
<evidence type="ECO:0000313" key="7">
    <source>
        <dbReference type="Proteomes" id="UP000001514"/>
    </source>
</evidence>
<dbReference type="GO" id="GO:0005794">
    <property type="term" value="C:Golgi apparatus"/>
    <property type="evidence" value="ECO:0000318"/>
    <property type="project" value="GO_Central"/>
</dbReference>
<keyword evidence="3 5" id="KW-1133">Transmembrane helix</keyword>
<keyword evidence="2 5" id="KW-0812">Transmembrane</keyword>
<dbReference type="OrthoDB" id="767975at2759"/>
<organism evidence="7">
    <name type="scientific">Selaginella moellendorffii</name>
    <name type="common">Spikemoss</name>
    <dbReference type="NCBI Taxonomy" id="88036"/>
    <lineage>
        <taxon>Eukaryota</taxon>
        <taxon>Viridiplantae</taxon>
        <taxon>Streptophyta</taxon>
        <taxon>Embryophyta</taxon>
        <taxon>Tracheophyta</taxon>
        <taxon>Lycopodiopsida</taxon>
        <taxon>Selaginellales</taxon>
        <taxon>Selaginellaceae</taxon>
        <taxon>Selaginella</taxon>
    </lineage>
</organism>
<evidence type="ECO:0000256" key="2">
    <source>
        <dbReference type="ARBA" id="ARBA00022692"/>
    </source>
</evidence>
<dbReference type="GO" id="GO:0016020">
    <property type="term" value="C:membrane"/>
    <property type="evidence" value="ECO:0007669"/>
    <property type="project" value="UniProtKB-SubCell"/>
</dbReference>
<dbReference type="GO" id="GO:0045492">
    <property type="term" value="P:xylan biosynthetic process"/>
    <property type="evidence" value="ECO:0000318"/>
    <property type="project" value="GO_Central"/>
</dbReference>
<dbReference type="Proteomes" id="UP000001514">
    <property type="component" value="Unassembled WGS sequence"/>
</dbReference>
<dbReference type="OMA" id="LWHMLHI"/>
<evidence type="ECO:0000256" key="1">
    <source>
        <dbReference type="ARBA" id="ARBA00004370"/>
    </source>
</evidence>
<dbReference type="KEGG" id="smo:SELMODRAFT_417517"/>
<dbReference type="HOGENOM" id="CLU_761527_0_0_1"/>
<name>D8S2H6_SELML</name>
<dbReference type="AlphaFoldDB" id="D8S2H6"/>
<protein>
    <submittedName>
        <fullName evidence="6">Uncharacterized protein</fullName>
    </submittedName>
</protein>
<gene>
    <name evidence="6" type="ORF">SELMODRAFT_417517</name>
</gene>
<reference evidence="6 7" key="1">
    <citation type="journal article" date="2011" name="Science">
        <title>The Selaginella genome identifies genetic changes associated with the evolution of vascular plants.</title>
        <authorList>
            <person name="Banks J.A."/>
            <person name="Nishiyama T."/>
            <person name="Hasebe M."/>
            <person name="Bowman J.L."/>
            <person name="Gribskov M."/>
            <person name="dePamphilis C."/>
            <person name="Albert V.A."/>
            <person name="Aono N."/>
            <person name="Aoyama T."/>
            <person name="Ambrose B.A."/>
            <person name="Ashton N.W."/>
            <person name="Axtell M.J."/>
            <person name="Barker E."/>
            <person name="Barker M.S."/>
            <person name="Bennetzen J.L."/>
            <person name="Bonawitz N.D."/>
            <person name="Chapple C."/>
            <person name="Cheng C."/>
            <person name="Correa L.G."/>
            <person name="Dacre M."/>
            <person name="DeBarry J."/>
            <person name="Dreyer I."/>
            <person name="Elias M."/>
            <person name="Engstrom E.M."/>
            <person name="Estelle M."/>
            <person name="Feng L."/>
            <person name="Finet C."/>
            <person name="Floyd S.K."/>
            <person name="Frommer W.B."/>
            <person name="Fujita T."/>
            <person name="Gramzow L."/>
            <person name="Gutensohn M."/>
            <person name="Harholt J."/>
            <person name="Hattori M."/>
            <person name="Heyl A."/>
            <person name="Hirai T."/>
            <person name="Hiwatashi Y."/>
            <person name="Ishikawa M."/>
            <person name="Iwata M."/>
            <person name="Karol K.G."/>
            <person name="Koehler B."/>
            <person name="Kolukisaoglu U."/>
            <person name="Kubo M."/>
            <person name="Kurata T."/>
            <person name="Lalonde S."/>
            <person name="Li K."/>
            <person name="Li Y."/>
            <person name="Litt A."/>
            <person name="Lyons E."/>
            <person name="Manning G."/>
            <person name="Maruyama T."/>
            <person name="Michael T.P."/>
            <person name="Mikami K."/>
            <person name="Miyazaki S."/>
            <person name="Morinaga S."/>
            <person name="Murata T."/>
            <person name="Mueller-Roeber B."/>
            <person name="Nelson D.R."/>
            <person name="Obara M."/>
            <person name="Oguri Y."/>
            <person name="Olmstead R.G."/>
            <person name="Onodera N."/>
            <person name="Petersen B.L."/>
            <person name="Pils B."/>
            <person name="Prigge M."/>
            <person name="Rensing S.A."/>
            <person name="Riano-Pachon D.M."/>
            <person name="Roberts A.W."/>
            <person name="Sato Y."/>
            <person name="Scheller H.V."/>
            <person name="Schulz B."/>
            <person name="Schulz C."/>
            <person name="Shakirov E.V."/>
            <person name="Shibagaki N."/>
            <person name="Shinohara N."/>
            <person name="Shippen D.E."/>
            <person name="Soerensen I."/>
            <person name="Sotooka R."/>
            <person name="Sugimoto N."/>
            <person name="Sugita M."/>
            <person name="Sumikawa N."/>
            <person name="Tanurdzic M."/>
            <person name="Theissen G."/>
            <person name="Ulvskov P."/>
            <person name="Wakazuki S."/>
            <person name="Weng J.K."/>
            <person name="Willats W.W."/>
            <person name="Wipf D."/>
            <person name="Wolf P.G."/>
            <person name="Yang L."/>
            <person name="Zimmer A.D."/>
            <person name="Zhu Q."/>
            <person name="Mitros T."/>
            <person name="Hellsten U."/>
            <person name="Loque D."/>
            <person name="Otillar R."/>
            <person name="Salamov A."/>
            <person name="Schmutz J."/>
            <person name="Shapiro H."/>
            <person name="Lindquist E."/>
            <person name="Lucas S."/>
            <person name="Rokhsar D."/>
            <person name="Grigoriev I.V."/>
        </authorList>
    </citation>
    <scope>NUCLEOTIDE SEQUENCE [LARGE SCALE GENOMIC DNA]</scope>
</reference>
<dbReference type="FunCoup" id="D8S2H6">
    <property type="interactions" value="1544"/>
</dbReference>
<keyword evidence="7" id="KW-1185">Reference proteome</keyword>
<proteinExistence type="predicted"/>
<dbReference type="GO" id="GO:0016407">
    <property type="term" value="F:acetyltransferase activity"/>
    <property type="evidence" value="ECO:0000318"/>
    <property type="project" value="GO_Central"/>
</dbReference>
<sequence length="350" mass="38336">MVMAAAGLLAASIVVFAPLAMAGWHITRNRVLFFSTIIFIILAAAVHILPYAPSLSRLVSSFHSTISSLVLSSSSSSSSNLGCLHSLYAINFFDDSDDEEKIRWAWTRKRSAAISACKFRELHREEALEFLSGTWIVVAGDSQARYFLLSLLELLLEDPAPVRSQLFKFHSDFSHTLEDEHLRVDFFWAPYAANLTSKLLELQHSGNGSGSSARSRSPDVIIAGAGLWHMLHVSDPSDYGASLRDLAAAARSLRAPHLFWLNLPVLVPGLLNTAAKREKMTAPLLSRYDEELGRSNLTLPGGDFRVLDVKEVSSLCGRGCTGDGMHYASAVYGALVQIMLQTLVLIRTSS</sequence>
<dbReference type="eggNOG" id="ENOG502QSS7">
    <property type="taxonomic scope" value="Eukaryota"/>
</dbReference>
<accession>D8S2H6</accession>
<evidence type="ECO:0000256" key="5">
    <source>
        <dbReference type="SAM" id="Phobius"/>
    </source>
</evidence>
<feature type="transmembrane region" description="Helical" evidence="5">
    <location>
        <begin position="32"/>
        <end position="52"/>
    </location>
</feature>
<dbReference type="InParanoid" id="D8S2H6"/>
<keyword evidence="4 5" id="KW-0472">Membrane</keyword>
<dbReference type="PANTHER" id="PTHR13533:SF31">
    <property type="entry name" value="PROTEIN ALTERED XYLOGLUCAN 9"/>
    <property type="match status" value="1"/>
</dbReference>
<evidence type="ECO:0000256" key="3">
    <source>
        <dbReference type="ARBA" id="ARBA00022989"/>
    </source>
</evidence>
<dbReference type="EMBL" id="GL377599">
    <property type="protein sequence ID" value="EFJ21633.1"/>
    <property type="molecule type" value="Genomic_DNA"/>
</dbReference>
<dbReference type="Gramene" id="EFJ21633">
    <property type="protein sequence ID" value="EFJ21633"/>
    <property type="gene ID" value="SELMODRAFT_417517"/>
</dbReference>
<dbReference type="PANTHER" id="PTHR13533">
    <property type="entry name" value="N-ACETYLNEURAMINATE 9-O-ACETYLTRANSFERASE"/>
    <property type="match status" value="1"/>
</dbReference>
<comment type="subcellular location">
    <subcellularLocation>
        <location evidence="1">Membrane</location>
    </subcellularLocation>
</comment>